<dbReference type="InterPro" id="IPR041095">
    <property type="entry name" value="EFG_II"/>
</dbReference>
<dbReference type="InterPro" id="IPR035650">
    <property type="entry name" value="Tet_C"/>
</dbReference>
<evidence type="ECO:0000256" key="3">
    <source>
        <dbReference type="ARBA" id="ARBA00023134"/>
    </source>
</evidence>
<dbReference type="Pfam" id="PF00679">
    <property type="entry name" value="EFG_C"/>
    <property type="match status" value="1"/>
</dbReference>
<dbReference type="GO" id="GO:0032790">
    <property type="term" value="P:ribosome disassembly"/>
    <property type="evidence" value="ECO:0007669"/>
    <property type="project" value="TreeGrafter"/>
</dbReference>
<dbReference type="PRINTS" id="PR00315">
    <property type="entry name" value="ELONGATNFCT"/>
</dbReference>
<dbReference type="RefSeq" id="WP_060461905.1">
    <property type="nucleotide sequence ID" value="NZ_AP025162.1"/>
</dbReference>
<keyword evidence="2" id="KW-0648">Protein biosynthesis</keyword>
<dbReference type="GO" id="GO:0046677">
    <property type="term" value="P:response to antibiotic"/>
    <property type="evidence" value="ECO:0007669"/>
    <property type="project" value="UniProtKB-KW"/>
</dbReference>
<dbReference type="EMBL" id="LJGP01000011">
    <property type="protein sequence ID" value="KWU04232.1"/>
    <property type="molecule type" value="Genomic_DNA"/>
</dbReference>
<dbReference type="SUPFAM" id="SSF50447">
    <property type="entry name" value="Translation proteins"/>
    <property type="match status" value="1"/>
</dbReference>
<dbReference type="Gene3D" id="3.40.50.300">
    <property type="entry name" value="P-loop containing nucleotide triphosphate hydrolases"/>
    <property type="match status" value="1"/>
</dbReference>
<dbReference type="GO" id="GO:0003924">
    <property type="term" value="F:GTPase activity"/>
    <property type="evidence" value="ECO:0007669"/>
    <property type="project" value="InterPro"/>
</dbReference>
<dbReference type="GO" id="GO:0005525">
    <property type="term" value="F:GTP binding"/>
    <property type="evidence" value="ECO:0007669"/>
    <property type="project" value="UniProtKB-KW"/>
</dbReference>
<organism evidence="6 7">
    <name type="scientific">Lactobacillus crispatus</name>
    <dbReference type="NCBI Taxonomy" id="47770"/>
    <lineage>
        <taxon>Bacteria</taxon>
        <taxon>Bacillati</taxon>
        <taxon>Bacillota</taxon>
        <taxon>Bacilli</taxon>
        <taxon>Lactobacillales</taxon>
        <taxon>Lactobacillaceae</taxon>
        <taxon>Lactobacillus</taxon>
    </lineage>
</organism>
<keyword evidence="3" id="KW-0342">GTP-binding</keyword>
<dbReference type="NCBIfam" id="TIGR00231">
    <property type="entry name" value="small_GTP"/>
    <property type="match status" value="1"/>
</dbReference>
<comment type="caution">
    <text evidence="6">The sequence shown here is derived from an EMBL/GenBank/DDBJ whole genome shotgun (WGS) entry which is preliminary data.</text>
</comment>
<dbReference type="Gene3D" id="3.30.230.10">
    <property type="match status" value="1"/>
</dbReference>
<name>A0A109DEZ9_9LACO</name>
<keyword evidence="4" id="KW-0046">Antibiotic resistance</keyword>
<accession>A0A109DEZ9</accession>
<dbReference type="SUPFAM" id="SSF54980">
    <property type="entry name" value="EF-G C-terminal domain-like"/>
    <property type="match status" value="2"/>
</dbReference>
<gene>
    <name evidence="6" type="ORF">AEL95_03550</name>
</gene>
<dbReference type="SMART" id="SM00838">
    <property type="entry name" value="EFG_C"/>
    <property type="match status" value="1"/>
</dbReference>
<keyword evidence="1" id="KW-0547">Nucleotide-binding</keyword>
<protein>
    <submittedName>
        <fullName evidence="6">Elongation factor G</fullName>
    </submittedName>
</protein>
<dbReference type="InterPro" id="IPR005225">
    <property type="entry name" value="Small_GTP-bd"/>
</dbReference>
<reference evidence="6 7" key="1">
    <citation type="journal article" date="2016" name="Microbiology (Mosc.)">
        <title>Comparison of Lactobacillus crispatus isolates from Lactobacillus-dominated vaginal microbiomes with isolates from microbiomes containing bacterial vaginosis-associated bacteria.</title>
        <authorList>
            <person name="Abdelmaksoud A.A."/>
            <person name="Koparde V.N."/>
            <person name="Sheth N.U."/>
            <person name="Serrano M.G."/>
            <person name="Glascock A.L."/>
            <person name="Fettweis J.M."/>
            <person name="Strauss Iii J.F."/>
            <person name="Buck G.A."/>
            <person name="Jefferson K.K."/>
        </authorList>
    </citation>
    <scope>NUCLEOTIDE SEQUENCE [LARGE SCALE GENOMIC DNA]</scope>
    <source>
        <strain evidence="6 7">VMC3</strain>
    </source>
</reference>
<evidence type="ECO:0000259" key="5">
    <source>
        <dbReference type="PROSITE" id="PS51722"/>
    </source>
</evidence>
<dbReference type="InterPro" id="IPR035647">
    <property type="entry name" value="EFG_III/V"/>
</dbReference>
<dbReference type="CDD" id="cd04168">
    <property type="entry name" value="TetM_like"/>
    <property type="match status" value="1"/>
</dbReference>
<dbReference type="InterPro" id="IPR000640">
    <property type="entry name" value="EFG_V-like"/>
</dbReference>
<dbReference type="PANTHER" id="PTHR43261:SF1">
    <property type="entry name" value="RIBOSOME-RELEASING FACTOR 2, MITOCHONDRIAL"/>
    <property type="match status" value="1"/>
</dbReference>
<dbReference type="PROSITE" id="PS51722">
    <property type="entry name" value="G_TR_2"/>
    <property type="match status" value="1"/>
</dbReference>
<dbReference type="Pfam" id="PF14492">
    <property type="entry name" value="EFG_III"/>
    <property type="match status" value="1"/>
</dbReference>
<evidence type="ECO:0000313" key="7">
    <source>
        <dbReference type="Proteomes" id="UP000067598"/>
    </source>
</evidence>
<dbReference type="GO" id="GO:0003746">
    <property type="term" value="F:translation elongation factor activity"/>
    <property type="evidence" value="ECO:0007669"/>
    <property type="project" value="UniProtKB-KW"/>
</dbReference>
<sequence>MKKITTGIVAHVDAGKTTLSEALLYKAGNLRTLGRVDNGDAFLDTDQLEKKRGITIFSHEAKLTTDDLEITLLDTPGHVDFSAQTEETLSVLDYAILVISITDGVTSYTRTLWHLLKRYQVPVFIFVNKVDAIGADRGMALVDIQKNLSESCVDFSKIDDEFYENVAATDDALLEKYLDSGAIYDQDVQNAIVQRKVFPIYFGSALKLTEITEFLAGFSKWTKEKEFSDKFAARCFKISHDTKGERLTWLRILGGSLKAKTELAGEKINQLRSYNGEKFVTITEAAAGEIVAATGLTKTYPGQGFGVGDAPTALLKPVLTYKVNPQDNDLHACLKALQTLEDEDPQLHVTWSEHLQEIHVQVMGKIQLEILEQLMQERFGLNIVFEQGSILYQETITKPIEAVGHFEPLRHYAEVHLLLEPLPRNSGIVFENKCSLEVLTKNWQHQIMTALKSKEHLGVLTASPITDMKITLIGGKGSIVHSVGGDFREATYRAVRQGLMEEKIRQQTILLEPWYDFRLEIGKDQVGRALNDIQRMNGKFSTPENIGERTVISGSAPVAEMQDYATEVRNYTHGEGNLECVVSGYLPCHNAAEIIEEKNYDPVSDLENTPNSVFCSHGAGHTVTWDKVPETAQYPYTYPLD</sequence>
<dbReference type="SUPFAM" id="SSF54211">
    <property type="entry name" value="Ribosomal protein S5 domain 2-like"/>
    <property type="match status" value="1"/>
</dbReference>
<dbReference type="InterPro" id="IPR005517">
    <property type="entry name" value="Transl_elong_EFG/EF2_IV"/>
</dbReference>
<dbReference type="Gene3D" id="2.40.30.10">
    <property type="entry name" value="Translation factors"/>
    <property type="match status" value="1"/>
</dbReference>
<feature type="domain" description="Tr-type G" evidence="5">
    <location>
        <begin position="1"/>
        <end position="226"/>
    </location>
</feature>
<dbReference type="InterPro" id="IPR009000">
    <property type="entry name" value="Transl_B-barrel_sf"/>
</dbReference>
<dbReference type="Pfam" id="PF00009">
    <property type="entry name" value="GTP_EFTU"/>
    <property type="match status" value="1"/>
</dbReference>
<dbReference type="InterPro" id="IPR000795">
    <property type="entry name" value="T_Tr_GTP-bd_dom"/>
</dbReference>
<dbReference type="Pfam" id="PF03764">
    <property type="entry name" value="EFG_IV"/>
    <property type="match status" value="1"/>
</dbReference>
<keyword evidence="6" id="KW-0251">Elongation factor</keyword>
<evidence type="ECO:0000313" key="6">
    <source>
        <dbReference type="EMBL" id="KWU04232.1"/>
    </source>
</evidence>
<dbReference type="Proteomes" id="UP000067598">
    <property type="component" value="Unassembled WGS sequence"/>
</dbReference>
<dbReference type="PRINTS" id="PR01037">
    <property type="entry name" value="TCRTETOQM"/>
</dbReference>
<dbReference type="PANTHER" id="PTHR43261">
    <property type="entry name" value="TRANSLATION ELONGATION FACTOR G-RELATED"/>
    <property type="match status" value="1"/>
</dbReference>
<dbReference type="InterPro" id="IPR027417">
    <property type="entry name" value="P-loop_NTPase"/>
</dbReference>
<proteinExistence type="predicted"/>
<dbReference type="SMART" id="SM00889">
    <property type="entry name" value="EFG_IV"/>
    <property type="match status" value="1"/>
</dbReference>
<dbReference type="AlphaFoldDB" id="A0A109DEZ9"/>
<dbReference type="InterPro" id="IPR014721">
    <property type="entry name" value="Ribsml_uS5_D2-typ_fold_subgr"/>
</dbReference>
<evidence type="ECO:0000256" key="1">
    <source>
        <dbReference type="ARBA" id="ARBA00022741"/>
    </source>
</evidence>
<dbReference type="PATRIC" id="fig|47770.28.peg.125"/>
<evidence type="ECO:0000256" key="2">
    <source>
        <dbReference type="ARBA" id="ARBA00022917"/>
    </source>
</evidence>
<dbReference type="Gene3D" id="3.30.70.240">
    <property type="match status" value="1"/>
</dbReference>
<evidence type="ECO:0000256" key="4">
    <source>
        <dbReference type="ARBA" id="ARBA00023251"/>
    </source>
</evidence>
<dbReference type="CDD" id="cd03711">
    <property type="entry name" value="Tet_C"/>
    <property type="match status" value="1"/>
</dbReference>
<dbReference type="Gene3D" id="3.30.70.870">
    <property type="entry name" value="Elongation Factor G (Translational Gtpase), domain 3"/>
    <property type="match status" value="1"/>
</dbReference>
<dbReference type="InterPro" id="IPR020568">
    <property type="entry name" value="Ribosomal_Su5_D2-typ_SF"/>
</dbReference>
<dbReference type="SUPFAM" id="SSF52540">
    <property type="entry name" value="P-loop containing nucleoside triphosphate hydrolases"/>
    <property type="match status" value="1"/>
</dbReference>